<evidence type="ECO:0000256" key="2">
    <source>
        <dbReference type="ARBA" id="ARBA00022490"/>
    </source>
</evidence>
<dbReference type="SMART" id="SM00368">
    <property type="entry name" value="LRR_RI"/>
    <property type="match status" value="4"/>
</dbReference>
<comment type="subcellular location">
    <subcellularLocation>
        <location evidence="1">Cytoplasm</location>
        <location evidence="1">Cytoskeleton</location>
    </subcellularLocation>
</comment>
<dbReference type="InterPro" id="IPR052410">
    <property type="entry name" value="DRC5"/>
</dbReference>
<evidence type="ECO:0000256" key="4">
    <source>
        <dbReference type="SAM" id="MobiDB-lite"/>
    </source>
</evidence>
<dbReference type="PANTHER" id="PTHR24107">
    <property type="entry name" value="YNEIN REGULATORY COMPLEX SUBUNIT 5"/>
    <property type="match status" value="1"/>
</dbReference>
<organism evidence="5 6">
    <name type="scientific">Batrachochytrium dendrobatidis (strain JEL423)</name>
    <dbReference type="NCBI Taxonomy" id="403673"/>
    <lineage>
        <taxon>Eukaryota</taxon>
        <taxon>Fungi</taxon>
        <taxon>Fungi incertae sedis</taxon>
        <taxon>Chytridiomycota</taxon>
        <taxon>Chytridiomycota incertae sedis</taxon>
        <taxon>Chytridiomycetes</taxon>
        <taxon>Rhizophydiales</taxon>
        <taxon>Rhizophydiales incertae sedis</taxon>
        <taxon>Batrachochytrium</taxon>
    </lineage>
</organism>
<dbReference type="GO" id="GO:0005856">
    <property type="term" value="C:cytoskeleton"/>
    <property type="evidence" value="ECO:0007669"/>
    <property type="project" value="UniProtKB-SubCell"/>
</dbReference>
<feature type="compositionally biased region" description="Polar residues" evidence="4">
    <location>
        <begin position="64"/>
        <end position="85"/>
    </location>
</feature>
<accession>A0A177WKW9</accession>
<dbReference type="InterPro" id="IPR032675">
    <property type="entry name" value="LRR_dom_sf"/>
</dbReference>
<dbReference type="Gene3D" id="3.80.10.10">
    <property type="entry name" value="Ribonuclease Inhibitor"/>
    <property type="match status" value="1"/>
</dbReference>
<evidence type="ECO:0000313" key="6">
    <source>
        <dbReference type="Proteomes" id="UP000077115"/>
    </source>
</evidence>
<dbReference type="OrthoDB" id="120976at2759"/>
<dbReference type="VEuPathDB" id="FungiDB:BDEG_24447"/>
<protein>
    <submittedName>
        <fullName evidence="5">Uncharacterized protein</fullName>
    </submittedName>
</protein>
<dbReference type="PANTHER" id="PTHR24107:SF2">
    <property type="entry name" value="NLR FAMILY CARD DOMAIN CONTAINING 3"/>
    <property type="match status" value="1"/>
</dbReference>
<evidence type="ECO:0000256" key="3">
    <source>
        <dbReference type="ARBA" id="ARBA00023212"/>
    </source>
</evidence>
<reference evidence="5 6" key="2">
    <citation type="submission" date="2016-05" db="EMBL/GenBank/DDBJ databases">
        <title>Lineage-specific infection strategies underlie the spectrum of fungal disease in amphibians.</title>
        <authorList>
            <person name="Cuomo C.A."/>
            <person name="Farrer R.A."/>
            <person name="James T."/>
            <person name="Longcore J."/>
            <person name="Birren B."/>
        </authorList>
    </citation>
    <scope>NUCLEOTIDE SEQUENCE [LARGE SCALE GENOMIC DNA]</scope>
    <source>
        <strain evidence="5 6">JEL423</strain>
    </source>
</reference>
<dbReference type="STRING" id="403673.A0A177WKW9"/>
<dbReference type="eggNOG" id="KOG4308">
    <property type="taxonomic scope" value="Eukaryota"/>
</dbReference>
<dbReference type="EMBL" id="DS022304">
    <property type="protein sequence ID" value="OAJ40747.1"/>
    <property type="molecule type" value="Genomic_DNA"/>
</dbReference>
<evidence type="ECO:0000256" key="1">
    <source>
        <dbReference type="ARBA" id="ARBA00004245"/>
    </source>
</evidence>
<proteinExistence type="predicted"/>
<dbReference type="Proteomes" id="UP000077115">
    <property type="component" value="Unassembled WGS sequence"/>
</dbReference>
<sequence>MSTKDVDVGNTETPKDLLEQHKTPAALLAGASGTASMHSLTNMTSMAQAIVSSRDDIKTAASPPAQSTKQNAGVNNEPSVAGTTKADTVAAKRRIIAEDPEWNLAPVERLSELCVKVIVQNFKEKPFLKGIPEKYKDKIIEQVSIDIPLNIAAPLIPYESYWQRRGKVRFRLNNVQDHGGSWRQSYFELHLQDRIESYLPQKDEDIYGPTDAMSKLLDDVKVGAPFVKRIEVKQLRSNDQSIALKPGNSTVTAGVTSEVQPAIKVANQLPIGTTLESTHLREDVSGGMTVNTSIDLSHNKIGDSGACGLAKVISAPQTVMSVLHLSNNSIGLTGAQSMGKSLTVNTSLRQLDLRLNRLGDGGGHALCTSLVKNKTVTEVDISGNGLGVRSVTALCELLKRNGEALTQLDISCNKLGNHSHSVIMEGSASGGSAVTNPTATLTDPSADHAGLPLANATNDVNSFGIVHNGSESDLVGKMIFEAISLNKYITKLDLRMTDLSPKFLIAIQGIVNENVIS</sequence>
<evidence type="ECO:0000313" key="5">
    <source>
        <dbReference type="EMBL" id="OAJ40747.1"/>
    </source>
</evidence>
<name>A0A177WKW9_BATDL</name>
<dbReference type="Pfam" id="PF13516">
    <property type="entry name" value="LRR_6"/>
    <property type="match status" value="4"/>
</dbReference>
<keyword evidence="2" id="KW-0963">Cytoplasm</keyword>
<dbReference type="SUPFAM" id="SSF52047">
    <property type="entry name" value="RNI-like"/>
    <property type="match status" value="1"/>
</dbReference>
<dbReference type="InterPro" id="IPR001611">
    <property type="entry name" value="Leu-rich_rpt"/>
</dbReference>
<keyword evidence="3" id="KW-0206">Cytoskeleton</keyword>
<gene>
    <name evidence="5" type="ORF">BDEG_24447</name>
</gene>
<feature type="region of interest" description="Disordered" evidence="4">
    <location>
        <begin position="55"/>
        <end position="85"/>
    </location>
</feature>
<reference evidence="5 6" key="1">
    <citation type="submission" date="2006-10" db="EMBL/GenBank/DDBJ databases">
        <title>The Genome Sequence of Batrachochytrium dendrobatidis JEL423.</title>
        <authorList>
            <consortium name="The Broad Institute Genome Sequencing Platform"/>
            <person name="Birren B."/>
            <person name="Lander E."/>
            <person name="Galagan J."/>
            <person name="Cuomo C."/>
            <person name="Devon K."/>
            <person name="Jaffe D."/>
            <person name="Butler J."/>
            <person name="Alvarez P."/>
            <person name="Gnerre S."/>
            <person name="Grabherr M."/>
            <person name="Kleber M."/>
            <person name="Mauceli E."/>
            <person name="Brockman W."/>
            <person name="Young S."/>
            <person name="LaButti K."/>
            <person name="Sykes S."/>
            <person name="DeCaprio D."/>
            <person name="Crawford M."/>
            <person name="Koehrsen M."/>
            <person name="Engels R."/>
            <person name="Montgomery P."/>
            <person name="Pearson M."/>
            <person name="Howarth C."/>
            <person name="Larson L."/>
            <person name="White J."/>
            <person name="O'Leary S."/>
            <person name="Kodira C."/>
            <person name="Zeng Q."/>
            <person name="Yandava C."/>
            <person name="Alvarado L."/>
            <person name="Longcore J."/>
            <person name="James T."/>
        </authorList>
    </citation>
    <scope>NUCLEOTIDE SEQUENCE [LARGE SCALE GENOMIC DNA]</scope>
    <source>
        <strain evidence="5 6">JEL423</strain>
    </source>
</reference>
<dbReference type="AlphaFoldDB" id="A0A177WKW9"/>
<dbReference type="eggNOG" id="KOG0619">
    <property type="taxonomic scope" value="Eukaryota"/>
</dbReference>